<evidence type="ECO:0000313" key="3">
    <source>
        <dbReference type="Proteomes" id="UP001276564"/>
    </source>
</evidence>
<feature type="transmembrane region" description="Helical" evidence="1">
    <location>
        <begin position="140"/>
        <end position="164"/>
    </location>
</feature>
<feature type="transmembrane region" description="Helical" evidence="1">
    <location>
        <begin position="96"/>
        <end position="120"/>
    </location>
</feature>
<reference evidence="2 3" key="1">
    <citation type="submission" date="2023-08" db="EMBL/GenBank/DDBJ databases">
        <title>Implementing the SeqCode for naming new Mesorhizobium species isolated from Vachellia karroo root nodules.</title>
        <authorList>
            <person name="Van Lill M."/>
        </authorList>
    </citation>
    <scope>NUCLEOTIDE SEQUENCE [LARGE SCALE GENOMIC DNA]</scope>
    <source>
        <strain evidence="2 3">VK4B</strain>
    </source>
</reference>
<sequence>MEHPKRACHVMLIAHLPSGYILGSFARRQWREMSGVVTAAMIGSVIPDVDMLYFHFIDGRHIHHHAYITHWPLFWAATGILSLSAARLLGWPRPALIGIFFAGAMLHMVLDTVASPISWLMPFDRHAFEFVAVPATYGNWVLSFVLHWTFGLELLICAWALWLVSARSAARIAAPQKGT</sequence>
<organism evidence="2 3">
    <name type="scientific">Mesorhizobium abyssinicae</name>
    <dbReference type="NCBI Taxonomy" id="1209958"/>
    <lineage>
        <taxon>Bacteria</taxon>
        <taxon>Pseudomonadati</taxon>
        <taxon>Pseudomonadota</taxon>
        <taxon>Alphaproteobacteria</taxon>
        <taxon>Hyphomicrobiales</taxon>
        <taxon>Phyllobacteriaceae</taxon>
        <taxon>Mesorhizobium</taxon>
    </lineage>
</organism>
<keyword evidence="1" id="KW-1133">Transmembrane helix</keyword>
<feature type="transmembrane region" description="Helical" evidence="1">
    <location>
        <begin position="36"/>
        <end position="56"/>
    </location>
</feature>
<dbReference type="GO" id="GO:0016787">
    <property type="term" value="F:hydrolase activity"/>
    <property type="evidence" value="ECO:0007669"/>
    <property type="project" value="UniProtKB-KW"/>
</dbReference>
<keyword evidence="3" id="KW-1185">Reference proteome</keyword>
<proteinExistence type="predicted"/>
<gene>
    <name evidence="2" type="ORF">RFM23_30420</name>
</gene>
<name>A0ABU5AX60_9HYPH</name>
<accession>A0ABU5AX60</accession>
<dbReference type="EMBL" id="JAVIIP010000032">
    <property type="protein sequence ID" value="MDX8541920.1"/>
    <property type="molecule type" value="Genomic_DNA"/>
</dbReference>
<keyword evidence="1" id="KW-0812">Transmembrane</keyword>
<protein>
    <submittedName>
        <fullName evidence="2">Metal-dependent hydrolase</fullName>
    </submittedName>
</protein>
<evidence type="ECO:0000313" key="2">
    <source>
        <dbReference type="EMBL" id="MDX8541920.1"/>
    </source>
</evidence>
<evidence type="ECO:0000256" key="1">
    <source>
        <dbReference type="SAM" id="Phobius"/>
    </source>
</evidence>
<dbReference type="Proteomes" id="UP001276564">
    <property type="component" value="Unassembled WGS sequence"/>
</dbReference>
<comment type="caution">
    <text evidence="2">The sequence shown here is derived from an EMBL/GenBank/DDBJ whole genome shotgun (WGS) entry which is preliminary data.</text>
</comment>
<feature type="transmembrane region" description="Helical" evidence="1">
    <location>
        <begin position="68"/>
        <end position="89"/>
    </location>
</feature>
<dbReference type="Pfam" id="PF04307">
    <property type="entry name" value="YdjM"/>
    <property type="match status" value="1"/>
</dbReference>
<keyword evidence="2" id="KW-0378">Hydrolase</keyword>
<keyword evidence="1" id="KW-0472">Membrane</keyword>
<dbReference type="InterPro" id="IPR007404">
    <property type="entry name" value="YdjM-like"/>
</dbReference>
<dbReference type="RefSeq" id="WP_320322126.1">
    <property type="nucleotide sequence ID" value="NZ_JAVIIP010000032.1"/>
</dbReference>